<proteinExistence type="predicted"/>
<evidence type="ECO:0000313" key="2">
    <source>
        <dbReference type="Proteomes" id="UP000658320"/>
    </source>
</evidence>
<dbReference type="EMBL" id="BMSX01000012">
    <property type="protein sequence ID" value="GGR27834.1"/>
    <property type="molecule type" value="Genomic_DNA"/>
</dbReference>
<dbReference type="Proteomes" id="UP000658320">
    <property type="component" value="Unassembled WGS sequence"/>
</dbReference>
<keyword evidence="2" id="KW-1185">Reference proteome</keyword>
<accession>A0A918CJL3</accession>
<evidence type="ECO:0000313" key="1">
    <source>
        <dbReference type="EMBL" id="GGR27834.1"/>
    </source>
</evidence>
<comment type="caution">
    <text evidence="1">The sequence shown here is derived from an EMBL/GenBank/DDBJ whole genome shotgun (WGS) entry which is preliminary data.</text>
</comment>
<name>A0A918CJL3_9ACTN</name>
<sequence length="122" mass="13179">MPLQGVVVLGSVPAVPAVPVQRQVQYLNSIALCAKEEPLRGIRAAYAESTITVYQAHQFAQRRLGRRLGACVVPGHGCGEPLNLAVCLRTVVVFEADPFDTIFAEAVELDPGWLYSTSMPKS</sequence>
<gene>
    <name evidence="1" type="ORF">GCM10010251_49820</name>
</gene>
<reference evidence="1" key="1">
    <citation type="journal article" date="2014" name="Int. J. Syst. Evol. Microbiol.">
        <title>Complete genome sequence of Corynebacterium casei LMG S-19264T (=DSM 44701T), isolated from a smear-ripened cheese.</title>
        <authorList>
            <consortium name="US DOE Joint Genome Institute (JGI-PGF)"/>
            <person name="Walter F."/>
            <person name="Albersmeier A."/>
            <person name="Kalinowski J."/>
            <person name="Ruckert C."/>
        </authorList>
    </citation>
    <scope>NUCLEOTIDE SEQUENCE</scope>
    <source>
        <strain evidence="1">JCM 4346</strain>
    </source>
</reference>
<protein>
    <submittedName>
        <fullName evidence="1">Uncharacterized protein</fullName>
    </submittedName>
</protein>
<organism evidence="1 2">
    <name type="scientific">Streptomyces aurantiogriseus</name>
    <dbReference type="NCBI Taxonomy" id="66870"/>
    <lineage>
        <taxon>Bacteria</taxon>
        <taxon>Bacillati</taxon>
        <taxon>Actinomycetota</taxon>
        <taxon>Actinomycetes</taxon>
        <taxon>Kitasatosporales</taxon>
        <taxon>Streptomycetaceae</taxon>
        <taxon>Streptomyces</taxon>
    </lineage>
</organism>
<reference evidence="1" key="2">
    <citation type="submission" date="2020-09" db="EMBL/GenBank/DDBJ databases">
        <authorList>
            <person name="Sun Q."/>
            <person name="Ohkuma M."/>
        </authorList>
    </citation>
    <scope>NUCLEOTIDE SEQUENCE</scope>
    <source>
        <strain evidence="1">JCM 4346</strain>
    </source>
</reference>
<dbReference type="AlphaFoldDB" id="A0A918CJL3"/>